<dbReference type="Proteomes" id="UP001159405">
    <property type="component" value="Unassembled WGS sequence"/>
</dbReference>
<reference evidence="2 3" key="1">
    <citation type="submission" date="2022-05" db="EMBL/GenBank/DDBJ databases">
        <authorList>
            <consortium name="Genoscope - CEA"/>
            <person name="William W."/>
        </authorList>
    </citation>
    <scope>NUCLEOTIDE SEQUENCE [LARGE SCALE GENOMIC DNA]</scope>
</reference>
<dbReference type="EMBL" id="CALNXK010000182">
    <property type="protein sequence ID" value="CAH3173577.1"/>
    <property type="molecule type" value="Genomic_DNA"/>
</dbReference>
<name>A0ABN8R4F6_9CNID</name>
<evidence type="ECO:0000313" key="2">
    <source>
        <dbReference type="EMBL" id="CAH3173577.1"/>
    </source>
</evidence>
<gene>
    <name evidence="2" type="ORF">PLOB_00014207</name>
</gene>
<proteinExistence type="predicted"/>
<sequence length="104" mass="11766">KLFYFQPSDFRTELKIIGQTGKLGQKEKLSFVSLARQIEGAINKVYKSSEVVDAVDVSRVEGVAQPEATDLKVKVTEKERSRKEKFMAAPQADRHPEARISEKE</sequence>
<evidence type="ECO:0000256" key="1">
    <source>
        <dbReference type="SAM" id="MobiDB-lite"/>
    </source>
</evidence>
<keyword evidence="3" id="KW-1185">Reference proteome</keyword>
<feature type="region of interest" description="Disordered" evidence="1">
    <location>
        <begin position="81"/>
        <end position="104"/>
    </location>
</feature>
<comment type="caution">
    <text evidence="2">The sequence shown here is derived from an EMBL/GenBank/DDBJ whole genome shotgun (WGS) entry which is preliminary data.</text>
</comment>
<accession>A0ABN8R4F6</accession>
<feature type="non-terminal residue" evidence="2">
    <location>
        <position position="1"/>
    </location>
</feature>
<protein>
    <submittedName>
        <fullName evidence="2">Uncharacterized protein</fullName>
    </submittedName>
</protein>
<evidence type="ECO:0000313" key="3">
    <source>
        <dbReference type="Proteomes" id="UP001159405"/>
    </source>
</evidence>
<organism evidence="2 3">
    <name type="scientific">Porites lobata</name>
    <dbReference type="NCBI Taxonomy" id="104759"/>
    <lineage>
        <taxon>Eukaryota</taxon>
        <taxon>Metazoa</taxon>
        <taxon>Cnidaria</taxon>
        <taxon>Anthozoa</taxon>
        <taxon>Hexacorallia</taxon>
        <taxon>Scleractinia</taxon>
        <taxon>Fungiina</taxon>
        <taxon>Poritidae</taxon>
        <taxon>Porites</taxon>
    </lineage>
</organism>